<accession>A0ABT2K0C9</accession>
<dbReference type="RefSeq" id="WP_260221003.1">
    <property type="nucleotide sequence ID" value="NZ_JAJAGO010000015.1"/>
</dbReference>
<name>A0ABT2K0C9_9ACTN</name>
<proteinExistence type="predicted"/>
<evidence type="ECO:0000313" key="3">
    <source>
        <dbReference type="Proteomes" id="UP001156389"/>
    </source>
</evidence>
<feature type="region of interest" description="Disordered" evidence="1">
    <location>
        <begin position="63"/>
        <end position="100"/>
    </location>
</feature>
<organism evidence="2 3">
    <name type="scientific">Streptomyces gossypii</name>
    <dbReference type="NCBI Taxonomy" id="2883101"/>
    <lineage>
        <taxon>Bacteria</taxon>
        <taxon>Bacillati</taxon>
        <taxon>Actinomycetota</taxon>
        <taxon>Actinomycetes</taxon>
        <taxon>Kitasatosporales</taxon>
        <taxon>Streptomycetaceae</taxon>
        <taxon>Streptomyces</taxon>
    </lineage>
</organism>
<keyword evidence="3" id="KW-1185">Reference proteome</keyword>
<gene>
    <name evidence="2" type="ORF">LHJ74_27580</name>
</gene>
<reference evidence="2 3" key="1">
    <citation type="submission" date="2021-10" db="EMBL/GenBank/DDBJ databases">
        <title>Streptomyces gossypii sp. nov., isolated from soil collected from cotton field.</title>
        <authorList>
            <person name="Ge X."/>
            <person name="Chen X."/>
            <person name="Liu W."/>
        </authorList>
    </citation>
    <scope>NUCLEOTIDE SEQUENCE [LARGE SCALE GENOMIC DNA]</scope>
    <source>
        <strain evidence="2 3">N2-109</strain>
    </source>
</reference>
<sequence>MPTTAEAAAVQRALVELQRCLVDLRERYGDVPPVRRLVNDADRLDIDLAEVLGLPASAGRTRAGAAARGEVVEVPSGTDDDATLWTAEDDEGVGGFHSTP</sequence>
<feature type="compositionally biased region" description="Acidic residues" evidence="1">
    <location>
        <begin position="78"/>
        <end position="92"/>
    </location>
</feature>
<evidence type="ECO:0000256" key="1">
    <source>
        <dbReference type="SAM" id="MobiDB-lite"/>
    </source>
</evidence>
<dbReference type="Proteomes" id="UP001156389">
    <property type="component" value="Unassembled WGS sequence"/>
</dbReference>
<protein>
    <submittedName>
        <fullName evidence="2">Uncharacterized protein</fullName>
    </submittedName>
</protein>
<dbReference type="EMBL" id="JAJAGO010000015">
    <property type="protein sequence ID" value="MCT2593622.1"/>
    <property type="molecule type" value="Genomic_DNA"/>
</dbReference>
<evidence type="ECO:0000313" key="2">
    <source>
        <dbReference type="EMBL" id="MCT2593622.1"/>
    </source>
</evidence>
<comment type="caution">
    <text evidence="2">The sequence shown here is derived from an EMBL/GenBank/DDBJ whole genome shotgun (WGS) entry which is preliminary data.</text>
</comment>